<feature type="domain" description="Phage tail fibre protein N-terminal" evidence="1">
    <location>
        <begin position="7"/>
        <end position="154"/>
    </location>
</feature>
<dbReference type="Proteomes" id="UP001058120">
    <property type="component" value="Chromosome"/>
</dbReference>
<dbReference type="InterPro" id="IPR022225">
    <property type="entry name" value="Phage_tail_fibre_N"/>
</dbReference>
<proteinExistence type="predicted"/>
<name>A0ABY5Y2I0_9BACT</name>
<organism evidence="2 3">
    <name type="scientific">Taurinivorans muris</name>
    <dbReference type="NCBI Taxonomy" id="2787751"/>
    <lineage>
        <taxon>Bacteria</taxon>
        <taxon>Pseudomonadati</taxon>
        <taxon>Thermodesulfobacteriota</taxon>
        <taxon>Desulfovibrionia</taxon>
        <taxon>Desulfovibrionales</taxon>
        <taxon>Desulfovibrionaceae</taxon>
        <taxon>Taurinivorans</taxon>
    </lineage>
</organism>
<keyword evidence="3" id="KW-1185">Reference proteome</keyword>
<dbReference type="RefSeq" id="WP_334315995.1">
    <property type="nucleotide sequence ID" value="NZ_CP065938.1"/>
</dbReference>
<evidence type="ECO:0000313" key="2">
    <source>
        <dbReference type="EMBL" id="UWX06390.1"/>
    </source>
</evidence>
<evidence type="ECO:0000313" key="3">
    <source>
        <dbReference type="Proteomes" id="UP001058120"/>
    </source>
</evidence>
<dbReference type="InterPro" id="IPR051934">
    <property type="entry name" value="Phage_Tail_Fiber_Structural"/>
</dbReference>
<dbReference type="PANTHER" id="PTHR35191">
    <property type="entry name" value="PROPHAGE SIDE TAIL FIBER PROTEIN HOMOLOG STFQ-RELATED"/>
    <property type="match status" value="1"/>
</dbReference>
<accession>A0ABY5Y2I0</accession>
<reference evidence="2" key="1">
    <citation type="submission" date="2020-12" db="EMBL/GenBank/DDBJ databases">
        <title>Taurinivorans muris gen. nov., sp. nov., fundamental and realized metabolic niche of a ubiquitous sulfidogenic bacterium in the murine intestine.</title>
        <authorList>
            <person name="Ye H."/>
            <person name="Hanson B.T."/>
            <person name="Loy A."/>
        </authorList>
    </citation>
    <scope>NUCLEOTIDE SEQUENCE</scope>
    <source>
        <strain evidence="2">LT0009</strain>
    </source>
</reference>
<dbReference type="Pfam" id="PF12571">
    <property type="entry name" value="Phage_tail_fib"/>
    <property type="match status" value="1"/>
</dbReference>
<dbReference type="EMBL" id="CP065938">
    <property type="protein sequence ID" value="UWX06390.1"/>
    <property type="molecule type" value="Genomic_DNA"/>
</dbReference>
<gene>
    <name evidence="2" type="ORF">JBF11_03495</name>
</gene>
<sequence>MTQLSNSQKFKTVTTNLGRNAVAMAHATGTSIKLTHMAVGDGSGQPIEPDSTMTSLVHETYRGQINDIVINKDVEGEFTAELLIPQVVGGFFIREVGLFFEDGTMFAVGNTPLTEKTDLQSGAATDLLVRMIIRVLDAGTIEIFIDPAQVLATREFVERMLGEHDSDPNAHEEIVEKLKADIALSAQLTLIGSRSTAGGWTLLVTPDNPLFLYLHSPSNINARAYFMPKDGAVQEERTPVLLGVDELTGVKSSGVVTIIPKNDVLILEVFEISTATTIYAYQ</sequence>
<dbReference type="PANTHER" id="PTHR35191:SF1">
    <property type="entry name" value="PROPHAGE SIDE TAIL FIBER PROTEIN HOMOLOG STFQ-RELATED"/>
    <property type="match status" value="1"/>
</dbReference>
<evidence type="ECO:0000259" key="1">
    <source>
        <dbReference type="Pfam" id="PF12571"/>
    </source>
</evidence>
<protein>
    <submittedName>
        <fullName evidence="2">Phage tail protein</fullName>
    </submittedName>
</protein>